<gene>
    <name evidence="2" type="ORF">HPBE_LOCUS19140</name>
</gene>
<name>A0A183GAS1_HELPZ</name>
<dbReference type="EMBL" id="UZAH01031158">
    <property type="protein sequence ID" value="VDP14148.1"/>
    <property type="molecule type" value="Genomic_DNA"/>
</dbReference>
<sequence>MKETESGGNVLEPINANLSGKVEAIHLSLVAGVAIAQINLGQFSLAPTPYGGWNMGMSQGLNILGFGGHRALGIAGNNGGVGLSGTDSAIVANERVGVDSGLSAGGRGVNLGSQVQFGNNPRPMHPGGQFGNFLDSIRNFFAGLIPAPLPLLPAPAPPPVGLPGWQSGVVSPAGPRRVSTEGGVGPGK</sequence>
<feature type="region of interest" description="Disordered" evidence="1">
    <location>
        <begin position="165"/>
        <end position="188"/>
    </location>
</feature>
<evidence type="ECO:0000313" key="4">
    <source>
        <dbReference type="WBParaSite" id="HPBE_0001914101-mRNA-1"/>
    </source>
</evidence>
<proteinExistence type="predicted"/>
<dbReference type="OrthoDB" id="5825015at2759"/>
<dbReference type="AlphaFoldDB" id="A0A183GAS1"/>
<reference evidence="2 3" key="1">
    <citation type="submission" date="2018-11" db="EMBL/GenBank/DDBJ databases">
        <authorList>
            <consortium name="Pathogen Informatics"/>
        </authorList>
    </citation>
    <scope>NUCLEOTIDE SEQUENCE [LARGE SCALE GENOMIC DNA]</scope>
</reference>
<evidence type="ECO:0000313" key="2">
    <source>
        <dbReference type="EMBL" id="VDP14148.1"/>
    </source>
</evidence>
<accession>A0A183GAS1</accession>
<protein>
    <submittedName>
        <fullName evidence="4">PPE family protein</fullName>
    </submittedName>
</protein>
<dbReference type="Proteomes" id="UP000050761">
    <property type="component" value="Unassembled WGS sequence"/>
</dbReference>
<reference evidence="4" key="2">
    <citation type="submission" date="2019-09" db="UniProtKB">
        <authorList>
            <consortium name="WormBaseParasite"/>
        </authorList>
    </citation>
    <scope>IDENTIFICATION</scope>
</reference>
<keyword evidence="3" id="KW-1185">Reference proteome</keyword>
<dbReference type="WBParaSite" id="HPBE_0001914101-mRNA-1">
    <property type="protein sequence ID" value="HPBE_0001914101-mRNA-1"/>
    <property type="gene ID" value="HPBE_0001914101"/>
</dbReference>
<evidence type="ECO:0000256" key="1">
    <source>
        <dbReference type="SAM" id="MobiDB-lite"/>
    </source>
</evidence>
<organism evidence="3 4">
    <name type="scientific">Heligmosomoides polygyrus</name>
    <name type="common">Parasitic roundworm</name>
    <dbReference type="NCBI Taxonomy" id="6339"/>
    <lineage>
        <taxon>Eukaryota</taxon>
        <taxon>Metazoa</taxon>
        <taxon>Ecdysozoa</taxon>
        <taxon>Nematoda</taxon>
        <taxon>Chromadorea</taxon>
        <taxon>Rhabditida</taxon>
        <taxon>Rhabditina</taxon>
        <taxon>Rhabditomorpha</taxon>
        <taxon>Strongyloidea</taxon>
        <taxon>Heligmosomidae</taxon>
        <taxon>Heligmosomoides</taxon>
    </lineage>
</organism>
<accession>A0A3P8BY12</accession>
<evidence type="ECO:0000313" key="3">
    <source>
        <dbReference type="Proteomes" id="UP000050761"/>
    </source>
</evidence>